<dbReference type="EMBL" id="SOCA01000005">
    <property type="protein sequence ID" value="TDU69305.1"/>
    <property type="molecule type" value="Genomic_DNA"/>
</dbReference>
<dbReference type="SUPFAM" id="SSF52833">
    <property type="entry name" value="Thioredoxin-like"/>
    <property type="match status" value="1"/>
</dbReference>
<dbReference type="CDD" id="cd02978">
    <property type="entry name" value="KaiB_like"/>
    <property type="match status" value="1"/>
</dbReference>
<feature type="domain" description="KaiB" evidence="2">
    <location>
        <begin position="55"/>
        <end position="136"/>
    </location>
</feature>
<comment type="caution">
    <text evidence="3">The sequence shown here is derived from an EMBL/GenBank/DDBJ whole genome shotgun (WGS) entry which is preliminary data.</text>
</comment>
<protein>
    <submittedName>
        <fullName evidence="3">Circadian clock protein KaiB</fullName>
    </submittedName>
</protein>
<proteinExistence type="predicted"/>
<dbReference type="SMART" id="SM01248">
    <property type="entry name" value="KaiB"/>
    <property type="match status" value="1"/>
</dbReference>
<evidence type="ECO:0000313" key="3">
    <source>
        <dbReference type="EMBL" id="TDU69305.1"/>
    </source>
</evidence>
<dbReference type="Gene3D" id="3.40.30.10">
    <property type="entry name" value="Glutaredoxin"/>
    <property type="match status" value="1"/>
</dbReference>
<dbReference type="PANTHER" id="PTHR41709">
    <property type="entry name" value="KAIB-LIKE PROTEIN 1"/>
    <property type="match status" value="1"/>
</dbReference>
<evidence type="ECO:0000313" key="4">
    <source>
        <dbReference type="Proteomes" id="UP000295662"/>
    </source>
</evidence>
<dbReference type="InterPro" id="IPR011649">
    <property type="entry name" value="KaiB_domain"/>
</dbReference>
<dbReference type="RefSeq" id="WP_133795996.1">
    <property type="nucleotide sequence ID" value="NZ_SOCA01000005.1"/>
</dbReference>
<evidence type="ECO:0000256" key="1">
    <source>
        <dbReference type="SAM" id="MobiDB-lite"/>
    </source>
</evidence>
<dbReference type="GO" id="GO:0048511">
    <property type="term" value="P:rhythmic process"/>
    <property type="evidence" value="ECO:0007669"/>
    <property type="project" value="InterPro"/>
</dbReference>
<organism evidence="3 4">
    <name type="scientific">Prosthecobacter fusiformis</name>
    <dbReference type="NCBI Taxonomy" id="48464"/>
    <lineage>
        <taxon>Bacteria</taxon>
        <taxon>Pseudomonadati</taxon>
        <taxon>Verrucomicrobiota</taxon>
        <taxon>Verrucomicrobiia</taxon>
        <taxon>Verrucomicrobiales</taxon>
        <taxon>Verrucomicrobiaceae</taxon>
        <taxon>Prosthecobacter</taxon>
    </lineage>
</organism>
<reference evidence="3 4" key="1">
    <citation type="submission" date="2019-03" db="EMBL/GenBank/DDBJ databases">
        <title>Genomic Encyclopedia of Archaeal and Bacterial Type Strains, Phase II (KMG-II): from individual species to whole genera.</title>
        <authorList>
            <person name="Goeker M."/>
        </authorList>
    </citation>
    <scope>NUCLEOTIDE SEQUENCE [LARGE SCALE GENOMIC DNA]</scope>
    <source>
        <strain evidence="3 4">ATCC 25309</strain>
    </source>
</reference>
<sequence length="143" mass="15336">MAKKTSQVRGGTKASPAKAAKKKAEGIPVEPLSSTADFEALLKGNLDSSQRYVLKLYVTGTTTRAAQAVANIHAMCDEHLAGRYDLEVIDIYQQPDAAADEQIIAAPTLVKQEPAPSRRVVGNFSDKEKILISLNIDLADKAS</sequence>
<feature type="region of interest" description="Disordered" evidence="1">
    <location>
        <begin position="1"/>
        <end position="26"/>
    </location>
</feature>
<name>A0A4R7RWR6_9BACT</name>
<dbReference type="InterPro" id="IPR039022">
    <property type="entry name" value="KaiB-like"/>
</dbReference>
<evidence type="ECO:0000259" key="2">
    <source>
        <dbReference type="SMART" id="SM01248"/>
    </source>
</evidence>
<keyword evidence="4" id="KW-1185">Reference proteome</keyword>
<gene>
    <name evidence="3" type="ORF">EI77_02957</name>
</gene>
<dbReference type="PANTHER" id="PTHR41709:SF2">
    <property type="entry name" value="CIRCADIAN CLOCK PROTEIN KAIB2"/>
    <property type="match status" value="1"/>
</dbReference>
<dbReference type="Proteomes" id="UP000295662">
    <property type="component" value="Unassembled WGS sequence"/>
</dbReference>
<dbReference type="AlphaFoldDB" id="A0A4R7RWR6"/>
<dbReference type="OrthoDB" id="5458519at2"/>
<accession>A0A4R7RWR6</accession>
<dbReference type="InterPro" id="IPR036249">
    <property type="entry name" value="Thioredoxin-like_sf"/>
</dbReference>
<dbReference type="Pfam" id="PF07689">
    <property type="entry name" value="KaiB"/>
    <property type="match status" value="1"/>
</dbReference>